<dbReference type="InterPro" id="IPR022223">
    <property type="entry name" value="DUF3748"/>
</dbReference>
<dbReference type="SUPFAM" id="SSF82171">
    <property type="entry name" value="DPP6 N-terminal domain-like"/>
    <property type="match status" value="1"/>
</dbReference>
<dbReference type="KEGG" id="sphe:GFH32_12780"/>
<dbReference type="Gene3D" id="2.120.10.30">
    <property type="entry name" value="TolB, C-terminal domain"/>
    <property type="match status" value="2"/>
</dbReference>
<dbReference type="Pfam" id="PF12566">
    <property type="entry name" value="DUF3748"/>
    <property type="match status" value="1"/>
</dbReference>
<keyword evidence="2" id="KW-1185">Reference proteome</keyword>
<name>A0A5Q0QD42_9SPHI</name>
<proteinExistence type="predicted"/>
<evidence type="ECO:0000313" key="2">
    <source>
        <dbReference type="Proteomes" id="UP000326921"/>
    </source>
</evidence>
<dbReference type="AlphaFoldDB" id="A0A5Q0QD42"/>
<gene>
    <name evidence="1" type="ORF">GFH32_12780</name>
</gene>
<protein>
    <submittedName>
        <fullName evidence="1">DUF3748 domain-containing protein</fullName>
    </submittedName>
</protein>
<organism evidence="1 2">
    <name type="scientific">Sphingobacterium zhuxiongii</name>
    <dbReference type="NCBI Taxonomy" id="2662364"/>
    <lineage>
        <taxon>Bacteria</taxon>
        <taxon>Pseudomonadati</taxon>
        <taxon>Bacteroidota</taxon>
        <taxon>Sphingobacteriia</taxon>
        <taxon>Sphingobacteriales</taxon>
        <taxon>Sphingobacteriaceae</taxon>
        <taxon>Sphingobacterium</taxon>
    </lineage>
</organism>
<reference evidence="1 2" key="1">
    <citation type="submission" date="2019-10" db="EMBL/GenBank/DDBJ databases">
        <authorList>
            <person name="Dong K."/>
        </authorList>
    </citation>
    <scope>NUCLEOTIDE SEQUENCE [LARGE SCALE GENOMIC DNA]</scope>
    <source>
        <strain evidence="2">dk4302</strain>
    </source>
</reference>
<sequence length="415" mass="46701">MSKQKQLTQGEHGHTLHHNGVLSKDGQWILFDYRNDETHIAKTGTIAVMNLLDGKEYPIYQTSNQSEYGPGVGAASFNPYTNQVVFIHGLCDADKEKPYDITRRTAVMVDMDRNNEASYVDSRDIVAPYVPGSLRGGTHSHMWSPDGRLLSFTYNDELIDSQLRTVGVMLPIDSPEKVNEEPVNVQGSFYAAIVSDVVDKPRWGTDDINRAFDECWVTNPTGSKNTFSIAFQGNTFNENGDLVTEVFLVDIDCESILKDSLAVGEIGERPKVPQGTIQKRLTYTEHGLSDLRHWLRASPDGQYVYALAKDLYYKNQLVRISVETGEMKYLSEFTFSISSPINLDSNGEFVCFVANNQVYSFQFASGNLQQLTDNLMDALPIVGAPHFDRNYKTVFYNQIVRCNESEFIQIMTTSI</sequence>
<dbReference type="InterPro" id="IPR011042">
    <property type="entry name" value="6-blade_b-propeller_TolB-like"/>
</dbReference>
<accession>A0A5Q0QD42</accession>
<dbReference type="EMBL" id="CP045652">
    <property type="protein sequence ID" value="QGA27139.1"/>
    <property type="molecule type" value="Genomic_DNA"/>
</dbReference>
<dbReference type="Proteomes" id="UP000326921">
    <property type="component" value="Chromosome"/>
</dbReference>
<dbReference type="RefSeq" id="WP_153511980.1">
    <property type="nucleotide sequence ID" value="NZ_CP045652.1"/>
</dbReference>
<evidence type="ECO:0000313" key="1">
    <source>
        <dbReference type="EMBL" id="QGA27139.1"/>
    </source>
</evidence>